<dbReference type="Proteomes" id="UP000317429">
    <property type="component" value="Chromosome"/>
</dbReference>
<feature type="region of interest" description="Disordered" evidence="1">
    <location>
        <begin position="273"/>
        <end position="300"/>
    </location>
</feature>
<evidence type="ECO:0000313" key="2">
    <source>
        <dbReference type="EMBL" id="QDU89549.1"/>
    </source>
</evidence>
<sequence length="300" mass="32445">MILGLDATGPTRVEATGTPPRGGFYDAIITFNFENHYPTGMKMVGDNSAPRGLTLEGTEGKLFVAVHGCGLSAEPPSLLQGVKLPGVDPYAVHRRGLLDGVRGGRPVDFPSPASDPVYAVRLLDHAPQDAGTTLLALPNFHHYLSSVEVVQGVARHVEEGRRRLTFVVVLAPLVQLPPELERLFAVLKQALPDRGQLAEIARGVANQPGELPEGPDFERLLDAASGLSRYEAEGAFALSLVRQQRLTPETRRSAEACTTSAAWRHRQRCRLAHSPSVGRSAGRGRRAAPTRVRRWPGTAR</sequence>
<dbReference type="AlphaFoldDB" id="A0A518DDJ5"/>
<proteinExistence type="predicted"/>
<keyword evidence="3" id="KW-1185">Reference proteome</keyword>
<accession>A0A518DDJ5</accession>
<dbReference type="OrthoDB" id="9806903at2"/>
<gene>
    <name evidence="2" type="ORF">Pla175_29410</name>
</gene>
<reference evidence="2 3" key="1">
    <citation type="submission" date="2019-02" db="EMBL/GenBank/DDBJ databases">
        <title>Deep-cultivation of Planctomycetes and their phenomic and genomic characterization uncovers novel biology.</title>
        <authorList>
            <person name="Wiegand S."/>
            <person name="Jogler M."/>
            <person name="Boedeker C."/>
            <person name="Pinto D."/>
            <person name="Vollmers J."/>
            <person name="Rivas-Marin E."/>
            <person name="Kohn T."/>
            <person name="Peeters S.H."/>
            <person name="Heuer A."/>
            <person name="Rast P."/>
            <person name="Oberbeckmann S."/>
            <person name="Bunk B."/>
            <person name="Jeske O."/>
            <person name="Meyerdierks A."/>
            <person name="Storesund J.E."/>
            <person name="Kallscheuer N."/>
            <person name="Luecker S."/>
            <person name="Lage O.M."/>
            <person name="Pohl T."/>
            <person name="Merkel B.J."/>
            <person name="Hornburger P."/>
            <person name="Mueller R.-W."/>
            <person name="Bruemmer F."/>
            <person name="Labrenz M."/>
            <person name="Spormann A.M."/>
            <person name="Op den Camp H."/>
            <person name="Overmann J."/>
            <person name="Amann R."/>
            <person name="Jetten M.S.M."/>
            <person name="Mascher T."/>
            <person name="Medema M.H."/>
            <person name="Devos D.P."/>
            <person name="Kaster A.-K."/>
            <person name="Ovreas L."/>
            <person name="Rohde M."/>
            <person name="Galperin M.Y."/>
            <person name="Jogler C."/>
        </authorList>
    </citation>
    <scope>NUCLEOTIDE SEQUENCE [LARGE SCALE GENOMIC DNA]</scope>
    <source>
        <strain evidence="2 3">Pla175</strain>
    </source>
</reference>
<feature type="compositionally biased region" description="Basic residues" evidence="1">
    <location>
        <begin position="282"/>
        <end position="294"/>
    </location>
</feature>
<organism evidence="2 3">
    <name type="scientific">Pirellulimonas nuda</name>
    <dbReference type="NCBI Taxonomy" id="2528009"/>
    <lineage>
        <taxon>Bacteria</taxon>
        <taxon>Pseudomonadati</taxon>
        <taxon>Planctomycetota</taxon>
        <taxon>Planctomycetia</taxon>
        <taxon>Pirellulales</taxon>
        <taxon>Lacipirellulaceae</taxon>
        <taxon>Pirellulimonas</taxon>
    </lineage>
</organism>
<dbReference type="EMBL" id="CP036291">
    <property type="protein sequence ID" value="QDU89549.1"/>
    <property type="molecule type" value="Genomic_DNA"/>
</dbReference>
<dbReference type="KEGG" id="pnd:Pla175_29410"/>
<name>A0A518DDJ5_9BACT</name>
<evidence type="ECO:0000256" key="1">
    <source>
        <dbReference type="SAM" id="MobiDB-lite"/>
    </source>
</evidence>
<protein>
    <submittedName>
        <fullName evidence="2">Uncharacterized protein</fullName>
    </submittedName>
</protein>
<evidence type="ECO:0000313" key="3">
    <source>
        <dbReference type="Proteomes" id="UP000317429"/>
    </source>
</evidence>